<feature type="compositionally biased region" description="Polar residues" evidence="1">
    <location>
        <begin position="268"/>
        <end position="278"/>
    </location>
</feature>
<dbReference type="Proteomes" id="UP000053555">
    <property type="component" value="Unassembled WGS sequence"/>
</dbReference>
<accession>A0A0B2SS72</accession>
<name>A0A0B2SS72_GLYSO</name>
<sequence>MVRTPLPPTIRSDVNVRVGELEYKVWIVEEAGSDGGLTKRRPSPSEGWSESITSDDDGVGCDEGDDVDTNFSFSPELSNRSSSPTFNQRVHCRTHGCSRDGEPLVNTHTNETYQDKANSLEATMLESISGKVSLGDSFAAPQKTAAYTKRDTGQNIPQDGCRHNHHTQGNNLNVERKDAEGQTCIGELQKQITQTPSPIPLEQNGPQRLKGPLESQGGCNKEFLYPVEHMGTNEGQTHKEGGPSEITGPLMSVEGCHREEPSSETHSLKVNSDNSHSA</sequence>
<evidence type="ECO:0000256" key="1">
    <source>
        <dbReference type="SAM" id="MobiDB-lite"/>
    </source>
</evidence>
<proteinExistence type="predicted"/>
<feature type="region of interest" description="Disordered" evidence="1">
    <location>
        <begin position="32"/>
        <end position="68"/>
    </location>
</feature>
<protein>
    <submittedName>
        <fullName evidence="2">Uncharacterized protein</fullName>
    </submittedName>
</protein>
<feature type="region of interest" description="Disordered" evidence="1">
    <location>
        <begin position="229"/>
        <end position="278"/>
    </location>
</feature>
<dbReference type="EMBL" id="KN640321">
    <property type="protein sequence ID" value="KHN47715.1"/>
    <property type="molecule type" value="Genomic_DNA"/>
</dbReference>
<feature type="compositionally biased region" description="Basic and acidic residues" evidence="1">
    <location>
        <begin position="255"/>
        <end position="267"/>
    </location>
</feature>
<reference evidence="2" key="1">
    <citation type="submission" date="2014-07" db="EMBL/GenBank/DDBJ databases">
        <title>Identification of a novel salt tolerance gene in wild soybean by whole-genome sequencing.</title>
        <authorList>
            <person name="Lam H.-M."/>
            <person name="Qi X."/>
            <person name="Li M.-W."/>
            <person name="Liu X."/>
            <person name="Xie M."/>
            <person name="Ni M."/>
            <person name="Xu X."/>
        </authorList>
    </citation>
    <scope>NUCLEOTIDE SEQUENCE [LARGE SCALE GENOMIC DNA]</scope>
    <source>
        <tissue evidence="2">Root</tissue>
    </source>
</reference>
<organism evidence="2">
    <name type="scientific">Glycine soja</name>
    <name type="common">Wild soybean</name>
    <dbReference type="NCBI Taxonomy" id="3848"/>
    <lineage>
        <taxon>Eukaryota</taxon>
        <taxon>Viridiplantae</taxon>
        <taxon>Streptophyta</taxon>
        <taxon>Embryophyta</taxon>
        <taxon>Tracheophyta</taxon>
        <taxon>Spermatophyta</taxon>
        <taxon>Magnoliopsida</taxon>
        <taxon>eudicotyledons</taxon>
        <taxon>Gunneridae</taxon>
        <taxon>Pentapetalae</taxon>
        <taxon>rosids</taxon>
        <taxon>fabids</taxon>
        <taxon>Fabales</taxon>
        <taxon>Fabaceae</taxon>
        <taxon>Papilionoideae</taxon>
        <taxon>50 kb inversion clade</taxon>
        <taxon>NPAAA clade</taxon>
        <taxon>indigoferoid/millettioid clade</taxon>
        <taxon>Phaseoleae</taxon>
        <taxon>Glycine</taxon>
        <taxon>Glycine subgen. Soja</taxon>
    </lineage>
</organism>
<feature type="compositionally biased region" description="Acidic residues" evidence="1">
    <location>
        <begin position="53"/>
        <end position="68"/>
    </location>
</feature>
<dbReference type="AlphaFoldDB" id="A0A0B2SS72"/>
<gene>
    <name evidence="2" type="ORF">glysoja_026404</name>
</gene>
<feature type="region of interest" description="Disordered" evidence="1">
    <location>
        <begin position="195"/>
        <end position="215"/>
    </location>
</feature>
<evidence type="ECO:0000313" key="2">
    <source>
        <dbReference type="EMBL" id="KHN47715.1"/>
    </source>
</evidence>